<dbReference type="PANTHER" id="PTHR47935">
    <property type="entry name" value="PENTATRICOPEPTIDE REPEAT-CONTAINING PROTEIN MRL1, CHLOROPLASTIC"/>
    <property type="match status" value="1"/>
</dbReference>
<dbReference type="PANTHER" id="PTHR47935:SF1">
    <property type="entry name" value="PENTATRICOPEPTIDE REPEAT-CONTAINING PROTEIN MRL1, CHLOROPLASTIC"/>
    <property type="match status" value="1"/>
</dbReference>
<gene>
    <name evidence="2" type="ORF">KSP40_PGU002147</name>
</gene>
<evidence type="ECO:0000256" key="1">
    <source>
        <dbReference type="SAM" id="MobiDB-lite"/>
    </source>
</evidence>
<dbReference type="Proteomes" id="UP001412067">
    <property type="component" value="Unassembled WGS sequence"/>
</dbReference>
<reference evidence="2 3" key="1">
    <citation type="journal article" date="2022" name="Nat. Plants">
        <title>Genomes of leafy and leafless Platanthera orchids illuminate the evolution of mycoheterotrophy.</title>
        <authorList>
            <person name="Li M.H."/>
            <person name="Liu K.W."/>
            <person name="Li Z."/>
            <person name="Lu H.C."/>
            <person name="Ye Q.L."/>
            <person name="Zhang D."/>
            <person name="Wang J.Y."/>
            <person name="Li Y.F."/>
            <person name="Zhong Z.M."/>
            <person name="Liu X."/>
            <person name="Yu X."/>
            <person name="Liu D.K."/>
            <person name="Tu X.D."/>
            <person name="Liu B."/>
            <person name="Hao Y."/>
            <person name="Liao X.Y."/>
            <person name="Jiang Y.T."/>
            <person name="Sun W.H."/>
            <person name="Chen J."/>
            <person name="Chen Y.Q."/>
            <person name="Ai Y."/>
            <person name="Zhai J.W."/>
            <person name="Wu S.S."/>
            <person name="Zhou Z."/>
            <person name="Hsiao Y.Y."/>
            <person name="Wu W.L."/>
            <person name="Chen Y.Y."/>
            <person name="Lin Y.F."/>
            <person name="Hsu J.L."/>
            <person name="Li C.Y."/>
            <person name="Wang Z.W."/>
            <person name="Zhao X."/>
            <person name="Zhong W.Y."/>
            <person name="Ma X.K."/>
            <person name="Ma L."/>
            <person name="Huang J."/>
            <person name="Chen G.Z."/>
            <person name="Huang M.Z."/>
            <person name="Huang L."/>
            <person name="Peng D.H."/>
            <person name="Luo Y.B."/>
            <person name="Zou S.Q."/>
            <person name="Chen S.P."/>
            <person name="Lan S."/>
            <person name="Tsai W.C."/>
            <person name="Van de Peer Y."/>
            <person name="Liu Z.J."/>
        </authorList>
    </citation>
    <scope>NUCLEOTIDE SEQUENCE [LARGE SCALE GENOMIC DNA]</scope>
    <source>
        <strain evidence="2">Lor288</strain>
    </source>
</reference>
<protein>
    <submittedName>
        <fullName evidence="2">Pentatricopeptide repeat-containing protein</fullName>
    </submittedName>
</protein>
<comment type="caution">
    <text evidence="2">The sequence shown here is derived from an EMBL/GenBank/DDBJ whole genome shotgun (WGS) entry which is preliminary data.</text>
</comment>
<keyword evidence="3" id="KW-1185">Reference proteome</keyword>
<proteinExistence type="predicted"/>
<name>A0ABR2LPZ0_9ASPA</name>
<evidence type="ECO:0000313" key="2">
    <source>
        <dbReference type="EMBL" id="KAK8946285.1"/>
    </source>
</evidence>
<organism evidence="2 3">
    <name type="scientific">Platanthera guangdongensis</name>
    <dbReference type="NCBI Taxonomy" id="2320717"/>
    <lineage>
        <taxon>Eukaryota</taxon>
        <taxon>Viridiplantae</taxon>
        <taxon>Streptophyta</taxon>
        <taxon>Embryophyta</taxon>
        <taxon>Tracheophyta</taxon>
        <taxon>Spermatophyta</taxon>
        <taxon>Magnoliopsida</taxon>
        <taxon>Liliopsida</taxon>
        <taxon>Asparagales</taxon>
        <taxon>Orchidaceae</taxon>
        <taxon>Orchidoideae</taxon>
        <taxon>Orchideae</taxon>
        <taxon>Orchidinae</taxon>
        <taxon>Platanthera</taxon>
    </lineage>
</organism>
<dbReference type="InterPro" id="IPR053303">
    <property type="entry name" value="Chloroplast_PPR"/>
</dbReference>
<evidence type="ECO:0000313" key="3">
    <source>
        <dbReference type="Proteomes" id="UP001412067"/>
    </source>
</evidence>
<sequence length="128" mass="14374">MGDTRSKERSFIVENLESIQQREEQPPSRIWRASIGERTGAVNMSMGEKSLRAVGALLRRLGLPYQGDESYGKIRVNGLALRRWFKPKISSFSVTRRPGDIIPPSTRLAKGLADQQGSIRRSSSLFLD</sequence>
<accession>A0ABR2LPZ0</accession>
<feature type="region of interest" description="Disordered" evidence="1">
    <location>
        <begin position="96"/>
        <end position="115"/>
    </location>
</feature>
<dbReference type="EMBL" id="JBBWWR010000017">
    <property type="protein sequence ID" value="KAK8946285.1"/>
    <property type="molecule type" value="Genomic_DNA"/>
</dbReference>